<organism evidence="1 2">
    <name type="scientific">Trachymyrmex septentrionalis</name>
    <dbReference type="NCBI Taxonomy" id="34720"/>
    <lineage>
        <taxon>Eukaryota</taxon>
        <taxon>Metazoa</taxon>
        <taxon>Ecdysozoa</taxon>
        <taxon>Arthropoda</taxon>
        <taxon>Hexapoda</taxon>
        <taxon>Insecta</taxon>
        <taxon>Pterygota</taxon>
        <taxon>Neoptera</taxon>
        <taxon>Endopterygota</taxon>
        <taxon>Hymenoptera</taxon>
        <taxon>Apocrita</taxon>
        <taxon>Aculeata</taxon>
        <taxon>Formicoidea</taxon>
        <taxon>Formicidae</taxon>
        <taxon>Myrmicinae</taxon>
        <taxon>Trachymyrmex</taxon>
    </lineage>
</organism>
<reference evidence="1 2" key="1">
    <citation type="submission" date="2016-03" db="EMBL/GenBank/DDBJ databases">
        <title>Trachymyrmex septentrionalis WGS genome.</title>
        <authorList>
            <person name="Nygaard S."/>
            <person name="Hu H."/>
            <person name="Boomsma J."/>
            <person name="Zhang G."/>
        </authorList>
    </citation>
    <scope>NUCLEOTIDE SEQUENCE [LARGE SCALE GENOMIC DNA]</scope>
    <source>
        <strain evidence="1">Tsep2-gDNA-1</strain>
        <tissue evidence="1">Whole body</tissue>
    </source>
</reference>
<dbReference type="AlphaFoldDB" id="A0A195F285"/>
<gene>
    <name evidence="1" type="ORF">ALC56_11394</name>
</gene>
<protein>
    <submittedName>
        <fullName evidence="1">Uncharacterized protein</fullName>
    </submittedName>
</protein>
<evidence type="ECO:0000313" key="1">
    <source>
        <dbReference type="EMBL" id="KYN34287.1"/>
    </source>
</evidence>
<evidence type="ECO:0000313" key="2">
    <source>
        <dbReference type="Proteomes" id="UP000078541"/>
    </source>
</evidence>
<dbReference type="Proteomes" id="UP000078541">
    <property type="component" value="Unassembled WGS sequence"/>
</dbReference>
<proteinExistence type="predicted"/>
<dbReference type="EMBL" id="KQ981864">
    <property type="protein sequence ID" value="KYN34287.1"/>
    <property type="molecule type" value="Genomic_DNA"/>
</dbReference>
<name>A0A195F285_9HYME</name>
<accession>A0A195F285</accession>
<sequence>MCTKSSAFEPRKQPLTRGVLFPMSERSLGCRLFYGRRPTETLDISEVFYFEAARWTRRLAVKLVVEDVLFQLFETDHFGEKTPPY</sequence>
<keyword evidence="2" id="KW-1185">Reference proteome</keyword>